<organism evidence="2 3">
    <name type="scientific">Angomonas deanei</name>
    <dbReference type="NCBI Taxonomy" id="59799"/>
    <lineage>
        <taxon>Eukaryota</taxon>
        <taxon>Discoba</taxon>
        <taxon>Euglenozoa</taxon>
        <taxon>Kinetoplastea</taxon>
        <taxon>Metakinetoplastina</taxon>
        <taxon>Trypanosomatida</taxon>
        <taxon>Trypanosomatidae</taxon>
        <taxon>Strigomonadinae</taxon>
        <taxon>Angomonas</taxon>
    </lineage>
</organism>
<dbReference type="PANTHER" id="PTHR11937">
    <property type="entry name" value="ACTIN"/>
    <property type="match status" value="1"/>
</dbReference>
<dbReference type="AlphaFoldDB" id="A0A7G2CQ69"/>
<reference evidence="2 3" key="1">
    <citation type="submission" date="2020-08" db="EMBL/GenBank/DDBJ databases">
        <authorList>
            <person name="Newling K."/>
            <person name="Davey J."/>
            <person name="Forrester S."/>
        </authorList>
    </citation>
    <scope>NUCLEOTIDE SEQUENCE [LARGE SCALE GENOMIC DNA]</scope>
    <source>
        <strain evidence="3">Crithidia deanei Carvalho (ATCC PRA-265)</strain>
    </source>
</reference>
<sequence length="273" mass="29535">MPGLVAVLDCEDDGAKVGFAGNPFPIRANYPTARKGCRAAGVVRDWSAMEQAWYDMLQGHLGVDPEGTSVLLTESILTTFQQKKQTAEFFFETMGVSRLWCVNSAILALRYYSDKQEDCDTGLVVEGGATLTSVIPVVSGQILKHSVRHLPHERVDPPALSSAMEAAIWSSPIDCRRALYEHILLSGPSTMAVGYDTALHGALSGLVTSRAAAFTRQLGNPSAKVGYTVNVLAAEHRDDAAWLGGSLFAMGDEYSMLAVSRQSFMEVGAERFR</sequence>
<dbReference type="SMART" id="SM00268">
    <property type="entry name" value="ACTIN"/>
    <property type="match status" value="1"/>
</dbReference>
<dbReference type="Gene3D" id="3.30.420.40">
    <property type="match status" value="4"/>
</dbReference>
<dbReference type="InterPro" id="IPR043129">
    <property type="entry name" value="ATPase_NBD"/>
</dbReference>
<proteinExistence type="inferred from homology"/>
<dbReference type="EMBL" id="LR877167">
    <property type="protein sequence ID" value="CAD2221968.1"/>
    <property type="molecule type" value="Genomic_DNA"/>
</dbReference>
<dbReference type="SUPFAM" id="SSF53067">
    <property type="entry name" value="Actin-like ATPase domain"/>
    <property type="match status" value="2"/>
</dbReference>
<dbReference type="Proteomes" id="UP000515908">
    <property type="component" value="Chromosome 23"/>
</dbReference>
<dbReference type="Pfam" id="PF00022">
    <property type="entry name" value="Actin"/>
    <property type="match status" value="2"/>
</dbReference>
<protein>
    <submittedName>
        <fullName evidence="2">Actin, putative</fullName>
    </submittedName>
</protein>
<name>A0A7G2CQ69_9TRYP</name>
<accession>A0A7G2CQ69</accession>
<evidence type="ECO:0000256" key="1">
    <source>
        <dbReference type="RuleBase" id="RU000487"/>
    </source>
</evidence>
<dbReference type="InterPro" id="IPR004000">
    <property type="entry name" value="Actin"/>
</dbReference>
<keyword evidence="3" id="KW-1185">Reference proteome</keyword>
<dbReference type="VEuPathDB" id="TriTrypDB:ADEAN_000950700"/>
<evidence type="ECO:0000313" key="2">
    <source>
        <dbReference type="EMBL" id="CAD2221968.1"/>
    </source>
</evidence>
<comment type="similarity">
    <text evidence="1">Belongs to the actin family.</text>
</comment>
<gene>
    <name evidence="2" type="ORF">ADEAN_000950700</name>
</gene>
<dbReference type="CDD" id="cd10169">
    <property type="entry name" value="ASKHA_NBD_actin-like"/>
    <property type="match status" value="1"/>
</dbReference>
<evidence type="ECO:0000313" key="3">
    <source>
        <dbReference type="Proteomes" id="UP000515908"/>
    </source>
</evidence>